<proteinExistence type="predicted"/>
<dbReference type="EMBL" id="SWCJ01000003">
    <property type="protein sequence ID" value="TKB56817.1"/>
    <property type="molecule type" value="Genomic_DNA"/>
</dbReference>
<feature type="transmembrane region" description="Helical" evidence="1">
    <location>
        <begin position="12"/>
        <end position="30"/>
    </location>
</feature>
<organism evidence="3 4">
    <name type="scientific">Ferrimonas aestuarii</name>
    <dbReference type="NCBI Taxonomy" id="2569539"/>
    <lineage>
        <taxon>Bacteria</taxon>
        <taxon>Pseudomonadati</taxon>
        <taxon>Pseudomonadota</taxon>
        <taxon>Gammaproteobacteria</taxon>
        <taxon>Alteromonadales</taxon>
        <taxon>Ferrimonadaceae</taxon>
        <taxon>Ferrimonas</taxon>
    </lineage>
</organism>
<dbReference type="Pfam" id="PF04024">
    <property type="entry name" value="PspC"/>
    <property type="match status" value="1"/>
</dbReference>
<keyword evidence="1" id="KW-0812">Transmembrane</keyword>
<evidence type="ECO:0000313" key="4">
    <source>
        <dbReference type="Proteomes" id="UP000305675"/>
    </source>
</evidence>
<protein>
    <submittedName>
        <fullName evidence="3">PspC domain-containing protein</fullName>
    </submittedName>
</protein>
<dbReference type="AlphaFoldDB" id="A0A4U1BT68"/>
<evidence type="ECO:0000256" key="1">
    <source>
        <dbReference type="SAM" id="Phobius"/>
    </source>
</evidence>
<dbReference type="RefSeq" id="WP_136862620.1">
    <property type="nucleotide sequence ID" value="NZ_SWCJ01000003.1"/>
</dbReference>
<dbReference type="InterPro" id="IPR007168">
    <property type="entry name" value="Phageshock_PspC_N"/>
</dbReference>
<comment type="caution">
    <text evidence="3">The sequence shown here is derived from an EMBL/GenBank/DDBJ whole genome shotgun (WGS) entry which is preliminary data.</text>
</comment>
<evidence type="ECO:0000313" key="3">
    <source>
        <dbReference type="EMBL" id="TKB56817.1"/>
    </source>
</evidence>
<keyword evidence="1" id="KW-0472">Membrane</keyword>
<dbReference type="Proteomes" id="UP000305675">
    <property type="component" value="Unassembled WGS sequence"/>
</dbReference>
<name>A0A4U1BT68_9GAMM</name>
<keyword evidence="4" id="KW-1185">Reference proteome</keyword>
<gene>
    <name evidence="3" type="ORF">FCL42_06700</name>
</gene>
<reference evidence="3 4" key="1">
    <citation type="submission" date="2019-04" db="EMBL/GenBank/DDBJ databases">
        <authorList>
            <person name="Hwang J.C."/>
        </authorList>
    </citation>
    <scope>NUCLEOTIDE SEQUENCE [LARGE SCALE GENOMIC DNA]</scope>
    <source>
        <strain evidence="3 4">IMCC35002</strain>
    </source>
</reference>
<feature type="transmembrane region" description="Helical" evidence="1">
    <location>
        <begin position="36"/>
        <end position="57"/>
    </location>
</feature>
<sequence length="66" mass="7555">MNKLTRDTNKGWLTGMFAGLCGYLGLSLFWCRVVFIAFAMFEPITATLVYAVAAFLMPKRKCRSYY</sequence>
<dbReference type="OrthoDB" id="6401187at2"/>
<keyword evidence="1" id="KW-1133">Transmembrane helix</keyword>
<accession>A0A4U1BT68</accession>
<feature type="domain" description="Phage shock protein PspC N-terminal" evidence="2">
    <location>
        <begin position="3"/>
        <end position="59"/>
    </location>
</feature>
<evidence type="ECO:0000259" key="2">
    <source>
        <dbReference type="Pfam" id="PF04024"/>
    </source>
</evidence>